<dbReference type="CDD" id="cd00051">
    <property type="entry name" value="EFh"/>
    <property type="match status" value="1"/>
</dbReference>
<dbReference type="PROSITE" id="PS00125">
    <property type="entry name" value="SER_THR_PHOSPHATASE"/>
    <property type="match status" value="1"/>
</dbReference>
<feature type="region of interest" description="Disordered" evidence="7">
    <location>
        <begin position="27"/>
        <end position="56"/>
    </location>
</feature>
<evidence type="ECO:0000256" key="1">
    <source>
        <dbReference type="ARBA" id="ARBA00001936"/>
    </source>
</evidence>
<dbReference type="InterPro" id="IPR018247">
    <property type="entry name" value="EF_Hand_1_Ca_BS"/>
</dbReference>
<evidence type="ECO:0000259" key="8">
    <source>
        <dbReference type="PROSITE" id="PS50222"/>
    </source>
</evidence>
<evidence type="ECO:0000313" key="9">
    <source>
        <dbReference type="EMBL" id="CCA19560.1"/>
    </source>
</evidence>
<dbReference type="SMART" id="SM00156">
    <property type="entry name" value="PP2Ac"/>
    <property type="match status" value="1"/>
</dbReference>
<dbReference type="Pfam" id="PF00149">
    <property type="entry name" value="Metallophos"/>
    <property type="match status" value="1"/>
</dbReference>
<keyword evidence="4" id="KW-0106">Calcium</keyword>
<feature type="domain" description="EF-hand" evidence="8">
    <location>
        <begin position="471"/>
        <end position="506"/>
    </location>
</feature>
<dbReference type="GO" id="GO:0005509">
    <property type="term" value="F:calcium ion binding"/>
    <property type="evidence" value="ECO:0007669"/>
    <property type="project" value="InterPro"/>
</dbReference>
<evidence type="ECO:0000256" key="6">
    <source>
        <dbReference type="RuleBase" id="RU004273"/>
    </source>
</evidence>
<dbReference type="HOGENOM" id="CLU_012603_0_0_1"/>
<dbReference type="SUPFAM" id="SSF47473">
    <property type="entry name" value="EF-hand"/>
    <property type="match status" value="1"/>
</dbReference>
<dbReference type="InterPro" id="IPR002048">
    <property type="entry name" value="EF_hand_dom"/>
</dbReference>
<name>F0WEC9_9STRA</name>
<dbReference type="InterPro" id="IPR006186">
    <property type="entry name" value="Ser/Thr-sp_prot-phosphatase"/>
</dbReference>
<sequence length="708" mass="80754">MGALQPNSSAKAAGKAVQDDVSAYALSPRSSDASAVSPKSTRASSASELTDKTAPDDEKSLDWKLFMDLETREEKEALELSGFLNALEEHFPMQNETEKNPSLERGNREPVSNIQSIDISDVYLSSSSLDKVLTLRNAQDMIESCQQGKKIKRSIVIRVCKEICGILREEANVVDLSFETASEDDIKPNQITLLGDLHGQLDDLLFIFRKNGLPSPSNPYIINGDFVDRGDRGVEVCILLYLFKLLYPKAVHINRGNHEDSNVTQVFGFMSEVLQKYDREVYYHFCETFKWLRLATLIEKSVLVVHGGIERNGVLLQELQSIRRYEYNITDDVGTPGRYKSNRIHQLVTMRDLLWSDPQNRRGVRLNSRGIGICYGFDVVNKFMAKNKLKMIVRSHECVPAGFEWPFGDKTKLVTIFSASNYGKRSNNFGCYMHIMKDLDHKPKFFQYKARTTSRDMGVANLDALFGLIVHDKVELLYHFDQMDKAKTGLISISQWCEVMERVLAPALDWRLLQPLLTNLDSQSKMVPYREFLERYNASGKVVDDSCQSTPGHWESIPDKRELFNKLYRHRSRIQALFRTLDRDGNGTISLKELQYGIRVLNEKLPLGTKSFTENAEEWMRLLDFSHDNEININEFMECFRLSARLTLQAKWRRTRSKLRALSAIGAFPRAISASEEASSTMAVISPPNNLYNETAGQECEETILFDF</sequence>
<feature type="domain" description="EF-hand" evidence="8">
    <location>
        <begin position="569"/>
        <end position="604"/>
    </location>
</feature>
<dbReference type="PROSITE" id="PS50222">
    <property type="entry name" value="EF_HAND_2"/>
    <property type="match status" value="3"/>
</dbReference>
<evidence type="ECO:0000256" key="5">
    <source>
        <dbReference type="ARBA" id="ARBA00023211"/>
    </source>
</evidence>
<reference evidence="9" key="1">
    <citation type="journal article" date="2011" name="PLoS Biol.">
        <title>Gene gain and loss during evolution of obligate parasitism in the white rust pathogen of Arabidopsis thaliana.</title>
        <authorList>
            <person name="Kemen E."/>
            <person name="Gardiner A."/>
            <person name="Schultz-Larsen T."/>
            <person name="Kemen A.C."/>
            <person name="Balmuth A.L."/>
            <person name="Robert-Seilaniantz A."/>
            <person name="Bailey K."/>
            <person name="Holub E."/>
            <person name="Studholme D.J."/>
            <person name="Maclean D."/>
            <person name="Jones J.D."/>
        </authorList>
    </citation>
    <scope>NUCLEOTIDE SEQUENCE</scope>
</reference>
<dbReference type="PANTHER" id="PTHR45668">
    <property type="entry name" value="SERINE/THREONINE-PROTEIN PHOSPHATASE 5-RELATED"/>
    <property type="match status" value="1"/>
</dbReference>
<organism evidence="9">
    <name type="scientific">Albugo laibachii Nc14</name>
    <dbReference type="NCBI Taxonomy" id="890382"/>
    <lineage>
        <taxon>Eukaryota</taxon>
        <taxon>Sar</taxon>
        <taxon>Stramenopiles</taxon>
        <taxon>Oomycota</taxon>
        <taxon>Peronosporomycetes</taxon>
        <taxon>Albuginales</taxon>
        <taxon>Albuginaceae</taxon>
        <taxon>Albugo</taxon>
    </lineage>
</organism>
<comment type="cofactor">
    <cofactor evidence="1">
        <name>Mn(2+)</name>
        <dbReference type="ChEBI" id="CHEBI:29035"/>
    </cofactor>
</comment>
<dbReference type="SMART" id="SM00054">
    <property type="entry name" value="EFh"/>
    <property type="match status" value="3"/>
</dbReference>
<proteinExistence type="inferred from homology"/>
<dbReference type="Pfam" id="PF13499">
    <property type="entry name" value="EF-hand_7"/>
    <property type="match status" value="1"/>
</dbReference>
<dbReference type="EMBL" id="FR824118">
    <property type="protein sequence ID" value="CCA19560.1"/>
    <property type="molecule type" value="Genomic_DNA"/>
</dbReference>
<dbReference type="SUPFAM" id="SSF56300">
    <property type="entry name" value="Metallo-dependent phosphatases"/>
    <property type="match status" value="1"/>
</dbReference>
<dbReference type="PRINTS" id="PR00114">
    <property type="entry name" value="STPHPHTASE"/>
</dbReference>
<dbReference type="InterPro" id="IPR029052">
    <property type="entry name" value="Metallo-depent_PP-like"/>
</dbReference>
<evidence type="ECO:0000256" key="3">
    <source>
        <dbReference type="ARBA" id="ARBA00022723"/>
    </source>
</evidence>
<dbReference type="GO" id="GO:0004722">
    <property type="term" value="F:protein serine/threonine phosphatase activity"/>
    <property type="evidence" value="ECO:0007669"/>
    <property type="project" value="UniProtKB-EC"/>
</dbReference>
<comment type="similarity">
    <text evidence="2 6">Belongs to the PPP phosphatase family.</text>
</comment>
<dbReference type="Gene3D" id="1.10.238.10">
    <property type="entry name" value="EF-hand"/>
    <property type="match status" value="1"/>
</dbReference>
<keyword evidence="6" id="KW-0378">Hydrolase</keyword>
<accession>F0WEC9</accession>
<protein>
    <recommendedName>
        <fullName evidence="6">Serine/threonine-protein phosphatase</fullName>
        <ecNumber evidence="6">3.1.3.16</ecNumber>
    </recommendedName>
</protein>
<feature type="domain" description="EF-hand" evidence="8">
    <location>
        <begin position="611"/>
        <end position="646"/>
    </location>
</feature>
<keyword evidence="5" id="KW-0464">Manganese</keyword>
<evidence type="ECO:0000256" key="7">
    <source>
        <dbReference type="SAM" id="MobiDB-lite"/>
    </source>
</evidence>
<dbReference type="InterPro" id="IPR051134">
    <property type="entry name" value="PPP_phosphatase"/>
</dbReference>
<dbReference type="InterPro" id="IPR004843">
    <property type="entry name" value="Calcineurin-like_PHP"/>
</dbReference>
<evidence type="ECO:0000256" key="4">
    <source>
        <dbReference type="ARBA" id="ARBA00022837"/>
    </source>
</evidence>
<evidence type="ECO:0000256" key="2">
    <source>
        <dbReference type="ARBA" id="ARBA00008294"/>
    </source>
</evidence>
<comment type="catalytic activity">
    <reaction evidence="6">
        <text>O-phospho-L-threonyl-[protein] + H2O = L-threonyl-[protein] + phosphate</text>
        <dbReference type="Rhea" id="RHEA:47004"/>
        <dbReference type="Rhea" id="RHEA-COMP:11060"/>
        <dbReference type="Rhea" id="RHEA-COMP:11605"/>
        <dbReference type="ChEBI" id="CHEBI:15377"/>
        <dbReference type="ChEBI" id="CHEBI:30013"/>
        <dbReference type="ChEBI" id="CHEBI:43474"/>
        <dbReference type="ChEBI" id="CHEBI:61977"/>
        <dbReference type="EC" id="3.1.3.16"/>
    </reaction>
</comment>
<dbReference type="EC" id="3.1.3.16" evidence="6"/>
<dbReference type="InterPro" id="IPR011992">
    <property type="entry name" value="EF-hand-dom_pair"/>
</dbReference>
<keyword evidence="3" id="KW-0479">Metal-binding</keyword>
<gene>
    <name evidence="9" type="primary">AlNc14C73G4985</name>
    <name evidence="9" type="ORF">ALNC14_057030</name>
</gene>
<dbReference type="PROSITE" id="PS00018">
    <property type="entry name" value="EF_HAND_1"/>
    <property type="match status" value="2"/>
</dbReference>
<dbReference type="Gene3D" id="3.60.21.10">
    <property type="match status" value="1"/>
</dbReference>
<reference evidence="9" key="2">
    <citation type="submission" date="2011-02" db="EMBL/GenBank/DDBJ databases">
        <authorList>
            <person name="MacLean D."/>
        </authorList>
    </citation>
    <scope>NUCLEOTIDE SEQUENCE</scope>
</reference>
<dbReference type="AlphaFoldDB" id="F0WEC9"/>
<feature type="compositionally biased region" description="Polar residues" evidence="7">
    <location>
        <begin position="28"/>
        <end position="48"/>
    </location>
</feature>
<dbReference type="PANTHER" id="PTHR45668:SF5">
    <property type="entry name" value="SERINE_THREONINE-PROTEIN PHOSPHATASE 5"/>
    <property type="match status" value="1"/>
</dbReference>